<dbReference type="OrthoDB" id="409136at2759"/>
<proteinExistence type="predicted"/>
<sequence>MLQGTDQSATSVQGSYSMNTLTPNRSPSSYTNIDSVSSSSQTVPALAAANRSALGPTPHLVNHDWAHTGTHLEICINKSQYTKTLCEIDLRDINSDGELFAKIKNEYFSRRKPSSSLYLRKPTGIDFVKFALEDRNSVSILQKPQSIPPPEEVTSGRYTYSPCPLGDDRPMEADKFLHYLYCGAEKPSLAWLPRLPKKSDPSIFRFVHPINEGWGIHITEGTNWFTVSLLNLFMMIMSGVAAGLWKLYMDDFQGAFGFAGWIVGVVNAVLLVYIAKWNRS</sequence>
<feature type="transmembrane region" description="Helical" evidence="2">
    <location>
        <begin position="224"/>
        <end position="248"/>
    </location>
</feature>
<protein>
    <submittedName>
        <fullName evidence="3">Uncharacterized protein</fullName>
    </submittedName>
</protein>
<keyword evidence="2" id="KW-0472">Membrane</keyword>
<reference evidence="3 4" key="1">
    <citation type="submission" date="2016-04" db="EMBL/GenBank/DDBJ databases">
        <title>A degradative enzymes factory behind the ericoid mycorrhizal symbiosis.</title>
        <authorList>
            <consortium name="DOE Joint Genome Institute"/>
            <person name="Martino E."/>
            <person name="Morin E."/>
            <person name="Grelet G."/>
            <person name="Kuo A."/>
            <person name="Kohler A."/>
            <person name="Daghino S."/>
            <person name="Barry K."/>
            <person name="Choi C."/>
            <person name="Cichocki N."/>
            <person name="Clum A."/>
            <person name="Copeland A."/>
            <person name="Hainaut M."/>
            <person name="Haridas S."/>
            <person name="Labutti K."/>
            <person name="Lindquist E."/>
            <person name="Lipzen A."/>
            <person name="Khouja H.-R."/>
            <person name="Murat C."/>
            <person name="Ohm R."/>
            <person name="Olson A."/>
            <person name="Spatafora J."/>
            <person name="Veneault-Fourrey C."/>
            <person name="Henrissat B."/>
            <person name="Grigoriev I."/>
            <person name="Martin F."/>
            <person name="Perotto S."/>
        </authorList>
    </citation>
    <scope>NUCLEOTIDE SEQUENCE [LARGE SCALE GENOMIC DNA]</scope>
    <source>
        <strain evidence="3 4">F</strain>
    </source>
</reference>
<keyword evidence="4" id="KW-1185">Reference proteome</keyword>
<accession>A0A2J6QSL9</accession>
<evidence type="ECO:0000313" key="4">
    <source>
        <dbReference type="Proteomes" id="UP000235786"/>
    </source>
</evidence>
<evidence type="ECO:0000256" key="2">
    <source>
        <dbReference type="SAM" id="Phobius"/>
    </source>
</evidence>
<dbReference type="EMBL" id="KZ613976">
    <property type="protein sequence ID" value="PMD29266.1"/>
    <property type="molecule type" value="Genomic_DNA"/>
</dbReference>
<feature type="transmembrane region" description="Helical" evidence="2">
    <location>
        <begin position="254"/>
        <end position="275"/>
    </location>
</feature>
<keyword evidence="2" id="KW-0812">Transmembrane</keyword>
<organism evidence="3 4">
    <name type="scientific">Hyaloscypha variabilis (strain UAMH 11265 / GT02V1 / F)</name>
    <name type="common">Meliniomyces variabilis</name>
    <dbReference type="NCBI Taxonomy" id="1149755"/>
    <lineage>
        <taxon>Eukaryota</taxon>
        <taxon>Fungi</taxon>
        <taxon>Dikarya</taxon>
        <taxon>Ascomycota</taxon>
        <taxon>Pezizomycotina</taxon>
        <taxon>Leotiomycetes</taxon>
        <taxon>Helotiales</taxon>
        <taxon>Hyaloscyphaceae</taxon>
        <taxon>Hyaloscypha</taxon>
        <taxon>Hyaloscypha variabilis</taxon>
    </lineage>
</organism>
<keyword evidence="2" id="KW-1133">Transmembrane helix</keyword>
<dbReference type="AlphaFoldDB" id="A0A2J6QSL9"/>
<evidence type="ECO:0000256" key="1">
    <source>
        <dbReference type="SAM" id="MobiDB-lite"/>
    </source>
</evidence>
<evidence type="ECO:0000313" key="3">
    <source>
        <dbReference type="EMBL" id="PMD29266.1"/>
    </source>
</evidence>
<name>A0A2J6QSL9_HYAVF</name>
<gene>
    <name evidence="3" type="ORF">L207DRAFT_261797</name>
</gene>
<feature type="region of interest" description="Disordered" evidence="1">
    <location>
        <begin position="1"/>
        <end position="36"/>
    </location>
</feature>
<dbReference type="Proteomes" id="UP000235786">
    <property type="component" value="Unassembled WGS sequence"/>
</dbReference>